<evidence type="ECO:0000313" key="8">
    <source>
        <dbReference type="Proteomes" id="UP000094056"/>
    </source>
</evidence>
<evidence type="ECO:0000256" key="3">
    <source>
        <dbReference type="ARBA" id="ARBA00022759"/>
    </source>
</evidence>
<comment type="caution">
    <text evidence="7">The sequence shown here is derived from an EMBL/GenBank/DDBJ whole genome shotgun (WGS) entry which is preliminary data.</text>
</comment>
<organism evidence="7 8">
    <name type="scientific">Candidatus Scalindua rubra</name>
    <dbReference type="NCBI Taxonomy" id="1872076"/>
    <lineage>
        <taxon>Bacteria</taxon>
        <taxon>Pseudomonadati</taxon>
        <taxon>Planctomycetota</taxon>
        <taxon>Candidatus Brocadiia</taxon>
        <taxon>Candidatus Brocadiales</taxon>
        <taxon>Candidatus Scalinduaceae</taxon>
        <taxon>Candidatus Scalindua</taxon>
    </lineage>
</organism>
<evidence type="ECO:0000256" key="6">
    <source>
        <dbReference type="ARBA" id="ARBA00093790"/>
    </source>
</evidence>
<evidence type="ECO:0000256" key="4">
    <source>
        <dbReference type="ARBA" id="ARBA00022801"/>
    </source>
</evidence>
<name>A0A1E3XEV2_9BACT</name>
<keyword evidence="4" id="KW-0378">Hydrolase</keyword>
<protein>
    <recommendedName>
        <fullName evidence="6">type II site-specific deoxyribonuclease</fullName>
        <ecNumber evidence="6">3.1.21.4</ecNumber>
    </recommendedName>
</protein>
<reference evidence="7 8" key="1">
    <citation type="submission" date="2016-07" db="EMBL/GenBank/DDBJ databases">
        <title>Draft genome of Scalindua rubra, obtained from a brine-seawater interface in the Red Sea, sheds light on salt adaptation in anammox bacteria.</title>
        <authorList>
            <person name="Speth D.R."/>
            <person name="Lagkouvardos I."/>
            <person name="Wang Y."/>
            <person name="Qian P.-Y."/>
            <person name="Dutilh B.E."/>
            <person name="Jetten M.S."/>
        </authorList>
    </citation>
    <scope>NUCLEOTIDE SEQUENCE [LARGE SCALE GENOMIC DNA]</scope>
    <source>
        <strain evidence="7">BSI-1</strain>
    </source>
</reference>
<gene>
    <name evidence="7" type="ORF">SCARUB_00733</name>
</gene>
<dbReference type="EC" id="3.1.21.4" evidence="6"/>
<keyword evidence="2" id="KW-0680">Restriction system</keyword>
<evidence type="ECO:0000256" key="2">
    <source>
        <dbReference type="ARBA" id="ARBA00022747"/>
    </source>
</evidence>
<evidence type="ECO:0000256" key="5">
    <source>
        <dbReference type="ARBA" id="ARBA00093760"/>
    </source>
</evidence>
<dbReference type="InterPro" id="IPR019045">
    <property type="entry name" value="Restrct_endonuc_II_HinfI"/>
</dbReference>
<dbReference type="Pfam" id="PF09520">
    <property type="entry name" value="RE_TdeIII"/>
    <property type="match status" value="1"/>
</dbReference>
<dbReference type="AlphaFoldDB" id="A0A1E3XEV2"/>
<dbReference type="Proteomes" id="UP000094056">
    <property type="component" value="Unassembled WGS sequence"/>
</dbReference>
<sequence>MIESNKKEKIAFEVIKTLYLSFDNIPDYPIFDDKSPFNEAFCNAFHNDSVLNIQHVINSGYGLFGLNTILVKSFYENMAHILSDGEKREYTSKKLGNLQILKTQKDNIINIITNLSNSSDEPNLDNENQLLFINDSTTLVNAIDFSADVFIEDNDRIIAIELKTVKPNSGEMRGEKQKILEGKASLYRKFPNKEVSFFIGFPFDPTSDQDTTYNKTRFLGSIINMTKFFTPDETLIASELWDFLSGESNTMEQILEIINVISTTEFLEKYQFINDCTNRNELRYTKILQEWNLYSELKLINNDNLIRQRIKTDRKLARLYNQKLFDNKGVQYE</sequence>
<evidence type="ECO:0000256" key="1">
    <source>
        <dbReference type="ARBA" id="ARBA00022722"/>
    </source>
</evidence>
<proteinExistence type="predicted"/>
<keyword evidence="1" id="KW-0540">Nuclease</keyword>
<dbReference type="GO" id="GO:0009307">
    <property type="term" value="P:DNA restriction-modification system"/>
    <property type="evidence" value="ECO:0007669"/>
    <property type="project" value="InterPro"/>
</dbReference>
<comment type="catalytic activity">
    <reaction evidence="5">
        <text>Endonucleolytic cleavage of DNA to give specific double-stranded fragments with terminal 5'-phosphates.</text>
        <dbReference type="EC" id="3.1.21.4"/>
    </reaction>
</comment>
<dbReference type="PATRIC" id="fig|1872076.5.peg.843"/>
<keyword evidence="3 7" id="KW-0255">Endonuclease</keyword>
<dbReference type="EMBL" id="MAYW01000012">
    <property type="protein sequence ID" value="ODS34163.1"/>
    <property type="molecule type" value="Genomic_DNA"/>
</dbReference>
<dbReference type="GO" id="GO:0003677">
    <property type="term" value="F:DNA binding"/>
    <property type="evidence" value="ECO:0007669"/>
    <property type="project" value="InterPro"/>
</dbReference>
<evidence type="ECO:0000313" key="7">
    <source>
        <dbReference type="EMBL" id="ODS34163.1"/>
    </source>
</evidence>
<dbReference type="GO" id="GO:0009036">
    <property type="term" value="F:type II site-specific deoxyribonuclease activity"/>
    <property type="evidence" value="ECO:0007669"/>
    <property type="project" value="InterPro"/>
</dbReference>
<accession>A0A1E3XEV2</accession>